<dbReference type="GeneID" id="66869341"/>
<proteinExistence type="predicted"/>
<accession>A0A0L0QV89</accession>
<comment type="caution">
    <text evidence="1">The sequence shown here is derived from an EMBL/GenBank/DDBJ whole genome shotgun (WGS) entry which is preliminary data.</text>
</comment>
<gene>
    <name evidence="1" type="ORF">AFK71_02165</name>
</gene>
<dbReference type="Proteomes" id="UP000036780">
    <property type="component" value="Unassembled WGS sequence"/>
</dbReference>
<sequence length="68" mass="7777">MKKIDLINESSIDAMFKEQAKEVRNLTEDVIKVCFKSGLSYKDMNKALYIADKGLYRNTINKSRSQGS</sequence>
<keyword evidence="2" id="KW-1185">Reference proteome</keyword>
<dbReference type="AlphaFoldDB" id="A0A0L0QV89"/>
<protein>
    <submittedName>
        <fullName evidence="1">Uncharacterized protein</fullName>
    </submittedName>
</protein>
<organism evidence="1 2">
    <name type="scientific">Virgibacillus pantothenticus</name>
    <dbReference type="NCBI Taxonomy" id="1473"/>
    <lineage>
        <taxon>Bacteria</taxon>
        <taxon>Bacillati</taxon>
        <taxon>Bacillota</taxon>
        <taxon>Bacilli</taxon>
        <taxon>Bacillales</taxon>
        <taxon>Bacillaceae</taxon>
        <taxon>Virgibacillus</taxon>
    </lineage>
</organism>
<evidence type="ECO:0000313" key="1">
    <source>
        <dbReference type="EMBL" id="KNE22447.1"/>
    </source>
</evidence>
<evidence type="ECO:0000313" key="2">
    <source>
        <dbReference type="Proteomes" id="UP000036780"/>
    </source>
</evidence>
<reference evidence="2" key="1">
    <citation type="submission" date="2015-07" db="EMBL/GenBank/DDBJ databases">
        <title>Fjat-10053 dsm26.</title>
        <authorList>
            <person name="Liu B."/>
            <person name="Wang J."/>
            <person name="Zhu Y."/>
            <person name="Liu G."/>
            <person name="Chen Q."/>
            <person name="Chen Z."/>
            <person name="Lan J."/>
            <person name="Che J."/>
            <person name="Ge C."/>
            <person name="Shi H."/>
            <person name="Pan Z."/>
            <person name="Liu X."/>
        </authorList>
    </citation>
    <scope>NUCLEOTIDE SEQUENCE [LARGE SCALE GENOMIC DNA]</scope>
    <source>
        <strain evidence="2">DSM 26</strain>
    </source>
</reference>
<dbReference type="OrthoDB" id="9937462at2"/>
<dbReference type="EMBL" id="LGTO01000002">
    <property type="protein sequence ID" value="KNE22447.1"/>
    <property type="molecule type" value="Genomic_DNA"/>
</dbReference>
<name>A0A0L0QV89_VIRPA</name>
<dbReference type="RefSeq" id="WP_050349921.1">
    <property type="nucleotide sequence ID" value="NZ_CP073011.1"/>
</dbReference>